<keyword evidence="8" id="KW-0443">Lipid metabolism</keyword>
<dbReference type="InterPro" id="IPR043130">
    <property type="entry name" value="CDP-OH_PTrfase_TM_dom"/>
</dbReference>
<evidence type="ECO:0000256" key="14">
    <source>
        <dbReference type="SAM" id="Phobius"/>
    </source>
</evidence>
<dbReference type="Pfam" id="PF01066">
    <property type="entry name" value="CDP-OH_P_transf"/>
    <property type="match status" value="1"/>
</dbReference>
<comment type="function">
    <text evidence="1">This protein catalyzes the committed step to the synthesis of the acidic phospholipids.</text>
</comment>
<evidence type="ECO:0000256" key="5">
    <source>
        <dbReference type="ARBA" id="ARBA00022679"/>
    </source>
</evidence>
<comment type="subcellular location">
    <subcellularLocation>
        <location evidence="2">Membrane</location>
        <topology evidence="2">Multi-pass membrane protein</topology>
    </subcellularLocation>
</comment>
<feature type="transmembrane region" description="Helical" evidence="14">
    <location>
        <begin position="60"/>
        <end position="78"/>
    </location>
</feature>
<dbReference type="RefSeq" id="WP_015614309.1">
    <property type="nucleotide sequence ID" value="NC_021182.1"/>
</dbReference>
<sequence>MKHIANIISIIRIIVSIIMICFYRNKLLFISLYLICGLSDIMDGYIARKTNTQSSIGAKLDSFADLIMFGVITTFILIKSLDKIAVFLPWVIATAIIRCINMIIAAYKYRSFISLHTLGNKLAGFLVFISPLLFVTFHTVKIFWPVCIISVLSAIEEGAIHLTTDKLDLNRKSIFHHE</sequence>
<dbReference type="InterPro" id="IPR004570">
    <property type="entry name" value="Phosphatidylglycerol_P_synth"/>
</dbReference>
<dbReference type="eggNOG" id="COG0558">
    <property type="taxonomic scope" value="Bacteria"/>
</dbReference>
<dbReference type="GO" id="GO:0006655">
    <property type="term" value="P:phosphatidylglycerol biosynthetic process"/>
    <property type="evidence" value="ECO:0007669"/>
    <property type="project" value="UniProtKB-UniPathway"/>
</dbReference>
<dbReference type="InterPro" id="IPR000462">
    <property type="entry name" value="CDP-OH_P_trans"/>
</dbReference>
<dbReference type="KEGG" id="cpas:Clopa_0970"/>
<gene>
    <name evidence="15" type="ORF">Clopa_0970</name>
</gene>
<evidence type="ECO:0000256" key="10">
    <source>
        <dbReference type="ARBA" id="ARBA00023209"/>
    </source>
</evidence>
<evidence type="ECO:0000256" key="2">
    <source>
        <dbReference type="ARBA" id="ARBA00004141"/>
    </source>
</evidence>
<dbReference type="GO" id="GO:0008444">
    <property type="term" value="F:CDP-diacylglycerol-glycerol-3-phosphate 3-phosphatidyltransferase activity"/>
    <property type="evidence" value="ECO:0007669"/>
    <property type="project" value="InterPro"/>
</dbReference>
<dbReference type="EMBL" id="CP003261">
    <property type="protein sequence ID" value="AGK95985.1"/>
    <property type="molecule type" value="Genomic_DNA"/>
</dbReference>
<feature type="transmembrane region" description="Helical" evidence="14">
    <location>
        <begin position="118"/>
        <end position="136"/>
    </location>
</feature>
<dbReference type="PIRSF" id="PIRSF000847">
    <property type="entry name" value="Phos_ph_gly_syn"/>
    <property type="match status" value="1"/>
</dbReference>
<keyword evidence="16" id="KW-1185">Reference proteome</keyword>
<dbReference type="HOGENOM" id="CLU_115797_1_0_9"/>
<protein>
    <recommendedName>
        <fullName evidence="12">Phosphatidylglycerophosphate synthase</fullName>
    </recommendedName>
</protein>
<dbReference type="UniPathway" id="UPA00084">
    <property type="reaction ID" value="UER00503"/>
</dbReference>
<keyword evidence="11" id="KW-1208">Phospholipid metabolism</keyword>
<dbReference type="PANTHER" id="PTHR14269">
    <property type="entry name" value="CDP-DIACYLGLYCEROL--GLYCEROL-3-PHOSPHATE 3-PHOSPHATIDYLTRANSFERASE-RELATED"/>
    <property type="match status" value="1"/>
</dbReference>
<evidence type="ECO:0000313" key="15">
    <source>
        <dbReference type="EMBL" id="AGK95985.1"/>
    </source>
</evidence>
<feature type="transmembrane region" description="Helical" evidence="14">
    <location>
        <begin position="7"/>
        <end position="25"/>
    </location>
</feature>
<keyword evidence="4" id="KW-0444">Lipid biosynthesis</keyword>
<accession>R4K8L4</accession>
<dbReference type="GO" id="GO:0016020">
    <property type="term" value="C:membrane"/>
    <property type="evidence" value="ECO:0007669"/>
    <property type="project" value="UniProtKB-SubCell"/>
</dbReference>
<feature type="transmembrane region" description="Helical" evidence="14">
    <location>
        <begin position="84"/>
        <end position="106"/>
    </location>
</feature>
<dbReference type="OrthoDB" id="9796672at2"/>
<keyword evidence="6 14" id="KW-0812">Transmembrane</keyword>
<organism evidence="15 16">
    <name type="scientific">Clostridium pasteurianum BC1</name>
    <dbReference type="NCBI Taxonomy" id="86416"/>
    <lineage>
        <taxon>Bacteria</taxon>
        <taxon>Bacillati</taxon>
        <taxon>Bacillota</taxon>
        <taxon>Clostridia</taxon>
        <taxon>Eubacteriales</taxon>
        <taxon>Clostridiaceae</taxon>
        <taxon>Clostridium</taxon>
    </lineage>
</organism>
<dbReference type="PATRIC" id="fig|86416.3.peg.961"/>
<proteinExistence type="inferred from homology"/>
<dbReference type="AlphaFoldDB" id="R4K8L4"/>
<reference evidence="15 16" key="1">
    <citation type="submission" date="2012-01" db="EMBL/GenBank/DDBJ databases">
        <title>Complete sequence of chromosome of Clostridium pasteurianum BC1.</title>
        <authorList>
            <consortium name="US DOE Joint Genome Institute"/>
            <person name="Lucas S."/>
            <person name="Han J."/>
            <person name="Lapidus A."/>
            <person name="Cheng J.-F."/>
            <person name="Goodwin L."/>
            <person name="Pitluck S."/>
            <person name="Peters L."/>
            <person name="Mikhailova N."/>
            <person name="Teshima H."/>
            <person name="Detter J.C."/>
            <person name="Han C."/>
            <person name="Tapia R."/>
            <person name="Land M."/>
            <person name="Hauser L."/>
            <person name="Kyrpides N."/>
            <person name="Ivanova N."/>
            <person name="Pagani I."/>
            <person name="Dunn J."/>
            <person name="Taghavi S."/>
            <person name="Francis A."/>
            <person name="van der Lelie D."/>
            <person name="Woyke T."/>
        </authorList>
    </citation>
    <scope>NUCLEOTIDE SEQUENCE [LARGE SCALE GENOMIC DNA]</scope>
    <source>
        <strain evidence="15 16">BC1</strain>
    </source>
</reference>
<keyword evidence="5 13" id="KW-0808">Transferase</keyword>
<evidence type="ECO:0000256" key="4">
    <source>
        <dbReference type="ARBA" id="ARBA00022516"/>
    </source>
</evidence>
<evidence type="ECO:0000313" key="16">
    <source>
        <dbReference type="Proteomes" id="UP000013523"/>
    </source>
</evidence>
<keyword evidence="10" id="KW-0594">Phospholipid biosynthesis</keyword>
<evidence type="ECO:0000256" key="11">
    <source>
        <dbReference type="ARBA" id="ARBA00023264"/>
    </source>
</evidence>
<evidence type="ECO:0000256" key="8">
    <source>
        <dbReference type="ARBA" id="ARBA00023098"/>
    </source>
</evidence>
<dbReference type="Proteomes" id="UP000013523">
    <property type="component" value="Chromosome"/>
</dbReference>
<dbReference type="PROSITE" id="PS00379">
    <property type="entry name" value="CDP_ALCOHOL_P_TRANSF"/>
    <property type="match status" value="1"/>
</dbReference>
<keyword evidence="9 14" id="KW-0472">Membrane</keyword>
<comment type="similarity">
    <text evidence="3 13">Belongs to the CDP-alcohol phosphatidyltransferase class-I family.</text>
</comment>
<evidence type="ECO:0000256" key="7">
    <source>
        <dbReference type="ARBA" id="ARBA00022989"/>
    </source>
</evidence>
<name>R4K8L4_CLOPA</name>
<dbReference type="InterPro" id="IPR048254">
    <property type="entry name" value="CDP_ALCOHOL_P_TRANSF_CS"/>
</dbReference>
<evidence type="ECO:0000256" key="12">
    <source>
        <dbReference type="ARBA" id="ARBA00033018"/>
    </source>
</evidence>
<evidence type="ECO:0000256" key="13">
    <source>
        <dbReference type="RuleBase" id="RU003750"/>
    </source>
</evidence>
<dbReference type="Gene3D" id="1.20.120.1760">
    <property type="match status" value="1"/>
</dbReference>
<evidence type="ECO:0000256" key="6">
    <source>
        <dbReference type="ARBA" id="ARBA00022692"/>
    </source>
</evidence>
<evidence type="ECO:0000256" key="3">
    <source>
        <dbReference type="ARBA" id="ARBA00010441"/>
    </source>
</evidence>
<evidence type="ECO:0000256" key="9">
    <source>
        <dbReference type="ARBA" id="ARBA00023136"/>
    </source>
</evidence>
<evidence type="ECO:0000256" key="1">
    <source>
        <dbReference type="ARBA" id="ARBA00003973"/>
    </source>
</evidence>
<dbReference type="STRING" id="86416.Clopa_0970"/>
<keyword evidence="7 14" id="KW-1133">Transmembrane helix</keyword>
<dbReference type="InterPro" id="IPR050324">
    <property type="entry name" value="CDP-alcohol_PTase-I"/>
</dbReference>